<keyword evidence="14" id="KW-1185">Reference proteome</keyword>
<dbReference type="EC" id="2.7.13.3" evidence="3"/>
<evidence type="ECO:0000256" key="3">
    <source>
        <dbReference type="ARBA" id="ARBA00012438"/>
    </source>
</evidence>
<evidence type="ECO:0000256" key="2">
    <source>
        <dbReference type="ARBA" id="ARBA00004370"/>
    </source>
</evidence>
<dbReference type="CDD" id="cd00075">
    <property type="entry name" value="HATPase"/>
    <property type="match status" value="1"/>
</dbReference>
<keyword evidence="7" id="KW-0902">Two-component regulatory system</keyword>
<protein>
    <recommendedName>
        <fullName evidence="3">histidine kinase</fullName>
        <ecNumber evidence="3">2.7.13.3</ecNumber>
    </recommendedName>
</protein>
<proteinExistence type="predicted"/>
<keyword evidence="6 11" id="KW-0418">Kinase</keyword>
<dbReference type="SUPFAM" id="SSF47384">
    <property type="entry name" value="Homodimeric domain of signal transducing histidine kinase"/>
    <property type="match status" value="1"/>
</dbReference>
<reference evidence="11" key="2">
    <citation type="submission" date="2020-04" db="EMBL/GenBank/DDBJ databases">
        <title>Deep metagenomics examines the oral microbiome during advanced dental caries in children, revealing novel taxa and co-occurrences with host molecules.</title>
        <authorList>
            <person name="Baker J.L."/>
            <person name="Morton J.T."/>
            <person name="Dinis M."/>
            <person name="Alvarez R."/>
            <person name="Tran N.C."/>
            <person name="Knight R."/>
            <person name="Edlund A."/>
        </authorList>
    </citation>
    <scope>NUCLEOTIDE SEQUENCE</scope>
    <source>
        <strain evidence="11">JCVI_23_bin.11</strain>
    </source>
</reference>
<dbReference type="GO" id="GO:0000155">
    <property type="term" value="F:phosphorelay sensor kinase activity"/>
    <property type="evidence" value="ECO:0007669"/>
    <property type="project" value="InterPro"/>
</dbReference>
<dbReference type="PRINTS" id="PR00344">
    <property type="entry name" value="BCTRLSENSOR"/>
</dbReference>
<comment type="catalytic activity">
    <reaction evidence="1">
        <text>ATP + protein L-histidine = ADP + protein N-phospho-L-histidine.</text>
        <dbReference type="EC" id="2.7.13.3"/>
    </reaction>
</comment>
<dbReference type="Proteomes" id="UP000031386">
    <property type="component" value="Chromosome"/>
</dbReference>
<dbReference type="InterPro" id="IPR036097">
    <property type="entry name" value="HisK_dim/P_sf"/>
</dbReference>
<dbReference type="InterPro" id="IPR050351">
    <property type="entry name" value="BphY/WalK/GraS-like"/>
</dbReference>
<dbReference type="PANTHER" id="PTHR45453">
    <property type="entry name" value="PHOSPHATE REGULON SENSOR PROTEIN PHOR"/>
    <property type="match status" value="1"/>
</dbReference>
<gene>
    <name evidence="11" type="ORF">HXM94_06375</name>
    <name evidence="13" type="ORF">NM222_07545</name>
    <name evidence="12" type="ORF">NND69_06890</name>
    <name evidence="10" type="ORF">NW74_00670</name>
</gene>
<comment type="subcellular location">
    <subcellularLocation>
        <location evidence="2">Membrane</location>
    </subcellularLocation>
</comment>
<evidence type="ECO:0000256" key="5">
    <source>
        <dbReference type="ARBA" id="ARBA00022679"/>
    </source>
</evidence>
<evidence type="ECO:0000313" key="13">
    <source>
        <dbReference type="EMBL" id="WBB30795.1"/>
    </source>
</evidence>
<dbReference type="Proteomes" id="UP000758611">
    <property type="component" value="Unassembled WGS sequence"/>
</dbReference>
<dbReference type="PANTHER" id="PTHR45453:SF1">
    <property type="entry name" value="PHOSPHATE REGULON SENSOR PROTEIN PHOR"/>
    <property type="match status" value="1"/>
</dbReference>
<organism evidence="10 14">
    <name type="scientific">Parvimonas micra</name>
    <dbReference type="NCBI Taxonomy" id="33033"/>
    <lineage>
        <taxon>Bacteria</taxon>
        <taxon>Bacillati</taxon>
        <taxon>Bacillota</taxon>
        <taxon>Tissierellia</taxon>
        <taxon>Tissierellales</taxon>
        <taxon>Peptoniphilaceae</taxon>
        <taxon>Parvimonas</taxon>
    </lineage>
</organism>
<accession>A0A0B4RZH5</accession>
<dbReference type="EMBL" id="CP101412">
    <property type="protein sequence ID" value="WBB30795.1"/>
    <property type="molecule type" value="Genomic_DNA"/>
</dbReference>
<dbReference type="EMBL" id="JANDZV010000006">
    <property type="protein sequence ID" value="MCZ7408072.1"/>
    <property type="molecule type" value="Genomic_DNA"/>
</dbReference>
<dbReference type="EMBL" id="CP009761">
    <property type="protein sequence ID" value="AIZ35987.1"/>
    <property type="molecule type" value="Genomic_DNA"/>
</dbReference>
<dbReference type="EMBL" id="JABZRE010000026">
    <property type="protein sequence ID" value="MBF1307385.1"/>
    <property type="molecule type" value="Genomic_DNA"/>
</dbReference>
<feature type="transmembrane region" description="Helical" evidence="8">
    <location>
        <begin position="9"/>
        <end position="28"/>
    </location>
</feature>
<dbReference type="STRING" id="33033.NW74_00670"/>
<dbReference type="Gene3D" id="3.30.565.10">
    <property type="entry name" value="Histidine kinase-like ATPase, C-terminal domain"/>
    <property type="match status" value="1"/>
</dbReference>
<reference evidence="10 14" key="1">
    <citation type="submission" date="2014-10" db="EMBL/GenBank/DDBJ databases">
        <title>Complete genome sequence of Parvimonas micra KCOM 1535 (= ChDC B708).</title>
        <authorList>
            <person name="Kook J.-K."/>
            <person name="Park S.-N."/>
            <person name="Lim Y.K."/>
            <person name="Roh H."/>
        </authorList>
    </citation>
    <scope>NUCLEOTIDE SEQUENCE [LARGE SCALE GENOMIC DNA]</scope>
    <source>
        <strain evidence="10">KCOM 1535</strain>
        <strain evidence="14">KCOM 1535 / ChDC B708</strain>
    </source>
</reference>
<dbReference type="AlphaFoldDB" id="A0A0B4RZH5"/>
<dbReference type="GO" id="GO:0004721">
    <property type="term" value="F:phosphoprotein phosphatase activity"/>
    <property type="evidence" value="ECO:0007669"/>
    <property type="project" value="TreeGrafter"/>
</dbReference>
<dbReference type="InterPro" id="IPR004358">
    <property type="entry name" value="Sig_transdc_His_kin-like_C"/>
</dbReference>
<evidence type="ECO:0000313" key="12">
    <source>
        <dbReference type="EMBL" id="MCZ7408072.1"/>
    </source>
</evidence>
<dbReference type="InterPro" id="IPR036890">
    <property type="entry name" value="HATPase_C_sf"/>
</dbReference>
<dbReference type="OrthoDB" id="9813151at2"/>
<evidence type="ECO:0000256" key="1">
    <source>
        <dbReference type="ARBA" id="ARBA00000085"/>
    </source>
</evidence>
<dbReference type="SUPFAM" id="SSF55874">
    <property type="entry name" value="ATPase domain of HSP90 chaperone/DNA topoisomerase II/histidine kinase"/>
    <property type="match status" value="1"/>
</dbReference>
<evidence type="ECO:0000313" key="14">
    <source>
        <dbReference type="Proteomes" id="UP000031386"/>
    </source>
</evidence>
<keyword evidence="8" id="KW-1133">Transmembrane helix</keyword>
<evidence type="ECO:0000256" key="4">
    <source>
        <dbReference type="ARBA" id="ARBA00022553"/>
    </source>
</evidence>
<keyword evidence="8" id="KW-0812">Transmembrane</keyword>
<dbReference type="InterPro" id="IPR005467">
    <property type="entry name" value="His_kinase_dom"/>
</dbReference>
<feature type="domain" description="Histidine kinase" evidence="9">
    <location>
        <begin position="196"/>
        <end position="403"/>
    </location>
</feature>
<dbReference type="PROSITE" id="PS50109">
    <property type="entry name" value="HIS_KIN"/>
    <property type="match status" value="1"/>
</dbReference>
<feature type="transmembrane region" description="Helical" evidence="8">
    <location>
        <begin position="154"/>
        <end position="175"/>
    </location>
</feature>
<dbReference type="Pfam" id="PF02518">
    <property type="entry name" value="HATPase_c"/>
    <property type="match status" value="1"/>
</dbReference>
<dbReference type="CDD" id="cd00082">
    <property type="entry name" value="HisKA"/>
    <property type="match status" value="1"/>
</dbReference>
<dbReference type="SMART" id="SM00387">
    <property type="entry name" value="HATPase_c"/>
    <property type="match status" value="1"/>
</dbReference>
<evidence type="ECO:0000259" key="9">
    <source>
        <dbReference type="PROSITE" id="PS50109"/>
    </source>
</evidence>
<keyword evidence="5" id="KW-0808">Transferase</keyword>
<evidence type="ECO:0000313" key="11">
    <source>
        <dbReference type="EMBL" id="MBF1307385.1"/>
    </source>
</evidence>
<reference evidence="12" key="3">
    <citation type="submission" date="2022-07" db="EMBL/GenBank/DDBJ databases">
        <title>Parvimonas micra travels from the subgingival sulcus of the human oral cavity to the colorectal adenocarcinoma.</title>
        <authorList>
            <person name="Conde-Perez K."/>
            <person name="Buetas E."/>
            <person name="Aja-Macaya P."/>
            <person name="Martin-De Arribas E."/>
            <person name="Iglesias-Corras I."/>
            <person name="Trigo-Tasende N."/>
            <person name="Nasser-Ali M."/>
            <person name="Estevez L.S."/>
            <person name="Rumbo-Feal S."/>
            <person name="Otero-Alen B."/>
            <person name="Noguera J.F."/>
            <person name="Concha A."/>
            <person name="Pardinas-Lopez S."/>
            <person name="Carda-Dieguez M."/>
            <person name="Gomez-Randulfe I."/>
            <person name="Martinez-Lago N."/>
            <person name="Ladra S."/>
            <person name="Aparicio L.A."/>
            <person name="Bou G."/>
            <person name="Mira A."/>
            <person name="Vallejo J.A."/>
            <person name="Poza M."/>
        </authorList>
    </citation>
    <scope>NUCLEOTIDE SEQUENCE</scope>
    <source>
        <strain evidence="13">PM102KC-G-1</strain>
        <strain evidence="12">PM79KC-AC-4</strain>
    </source>
</reference>
<name>A0A0B4RZH5_9FIRM</name>
<dbReference type="GO" id="GO:0005886">
    <property type="term" value="C:plasma membrane"/>
    <property type="evidence" value="ECO:0007669"/>
    <property type="project" value="TreeGrafter"/>
</dbReference>
<dbReference type="KEGG" id="pmic:NW74_00670"/>
<dbReference type="RefSeq" id="WP_004831933.1">
    <property type="nucleotide sequence ID" value="NZ_BHYQ01000012.1"/>
</dbReference>
<dbReference type="Proteomes" id="UP001141458">
    <property type="component" value="Unassembled WGS sequence"/>
</dbReference>
<evidence type="ECO:0000313" key="10">
    <source>
        <dbReference type="EMBL" id="AIZ35987.1"/>
    </source>
</evidence>
<dbReference type="InterPro" id="IPR003594">
    <property type="entry name" value="HATPase_dom"/>
</dbReference>
<keyword evidence="4" id="KW-0597">Phosphoprotein</keyword>
<dbReference type="Gene3D" id="1.10.287.130">
    <property type="match status" value="1"/>
</dbReference>
<keyword evidence="8" id="KW-0472">Membrane</keyword>
<dbReference type="SMART" id="SM00388">
    <property type="entry name" value="HisKA"/>
    <property type="match status" value="1"/>
</dbReference>
<evidence type="ECO:0000256" key="6">
    <source>
        <dbReference type="ARBA" id="ARBA00022777"/>
    </source>
</evidence>
<evidence type="ECO:0000256" key="7">
    <source>
        <dbReference type="ARBA" id="ARBA00023012"/>
    </source>
</evidence>
<dbReference type="InterPro" id="IPR003661">
    <property type="entry name" value="HisK_dim/P_dom"/>
</dbReference>
<sequence length="403" mass="45430">MESKLRKKFIYFSVGIIAIVLLSIMAFVNVTNFYNLKRSSDELLKTLVENNGVMPSFKLNDNSKEEKTVYLKNFSNRFFTVKTDNKKNVITVNTDDVFFTSASEAVEYAKDVLSSGKSRGYYGGFKYVVENTENGKLIAFVDVVKDFDVFYSNLGNSVVISFFVLGFVTFFSFVLSKKAVAPMVQAYEKQNAFITDASHELKTPLAIINTSADVLEMESGESKWTGNIHKQVNRLNGLIGNLISLTKLEESDDLDRLEFSLSDTLDDCVMDVKDYALSLDKNIVTDIEKDISFKGDEKLIRQVIGILLDNAIKYAREKSDINVKLTKQNKKIVFTVENEADNLEIKNYNILFERFYRADSSRNSKTGGYGIGLSIAQSIVLKHKGKISADSFDGERIVFTVKL</sequence>
<evidence type="ECO:0000256" key="8">
    <source>
        <dbReference type="SAM" id="Phobius"/>
    </source>
</evidence>
<dbReference type="Pfam" id="PF00512">
    <property type="entry name" value="HisKA"/>
    <property type="match status" value="1"/>
</dbReference>
<dbReference type="FunFam" id="3.30.565.10:FF:000006">
    <property type="entry name" value="Sensor histidine kinase WalK"/>
    <property type="match status" value="1"/>
</dbReference>
<dbReference type="Proteomes" id="UP001210690">
    <property type="component" value="Chromosome"/>
</dbReference>
<dbReference type="GeneID" id="93384729"/>
<dbReference type="GO" id="GO:0016036">
    <property type="term" value="P:cellular response to phosphate starvation"/>
    <property type="evidence" value="ECO:0007669"/>
    <property type="project" value="TreeGrafter"/>
</dbReference>